<proteinExistence type="predicted"/>
<name>A0A926EIC1_9FIRM</name>
<reference evidence="2" key="1">
    <citation type="submission" date="2020-08" db="EMBL/GenBank/DDBJ databases">
        <title>Genome public.</title>
        <authorList>
            <person name="Liu C."/>
            <person name="Sun Q."/>
        </authorList>
    </citation>
    <scope>NUCLEOTIDE SEQUENCE</scope>
    <source>
        <strain evidence="2">NSJ-12</strain>
    </source>
</reference>
<keyword evidence="3" id="KW-1185">Reference proteome</keyword>
<sequence>MELIKIDVNAGQEAIVSGRELHKVLEIGTEYAKWFSRMVEYGFVEDQDFAEVIVKNDENSRGGRPSTDHAIKLDMAKEIAMIQRTEKGKQVRQYFIECEKKLKLNTAQLSPHLQAFNQLFQAMANMELGQKKLEGELQGIRDAIVLDPAAWRVETTNLINKIAMKLGGYENIKAVRKESYEILDSRAKSKLGIRQINMKRKVLEETGSRSKADKITKLDVIAADVRLREVYIAIIKEMSVKYGVA</sequence>
<feature type="domain" description="AntA/AntB antirepressor" evidence="1">
    <location>
        <begin position="16"/>
        <end position="85"/>
    </location>
</feature>
<evidence type="ECO:0000259" key="1">
    <source>
        <dbReference type="Pfam" id="PF08346"/>
    </source>
</evidence>
<dbReference type="InterPro" id="IPR013557">
    <property type="entry name" value="AntA/B_antirep"/>
</dbReference>
<dbReference type="Pfam" id="PF08346">
    <property type="entry name" value="AntA"/>
    <property type="match status" value="1"/>
</dbReference>
<dbReference type="AlphaFoldDB" id="A0A926EIC1"/>
<gene>
    <name evidence="2" type="ORF">H8718_11615</name>
</gene>
<protein>
    <submittedName>
        <fullName evidence="2">AntA/AntB antirepressor family protein</fullName>
    </submittedName>
</protein>
<dbReference type="EMBL" id="JACRSY010000017">
    <property type="protein sequence ID" value="MBC8580171.1"/>
    <property type="molecule type" value="Genomic_DNA"/>
</dbReference>
<dbReference type="RefSeq" id="WP_249333039.1">
    <property type="nucleotide sequence ID" value="NZ_JACRSY010000017.1"/>
</dbReference>
<organism evidence="2 3">
    <name type="scientific">Zhenhengia yiwuensis</name>
    <dbReference type="NCBI Taxonomy" id="2763666"/>
    <lineage>
        <taxon>Bacteria</taxon>
        <taxon>Bacillati</taxon>
        <taxon>Bacillota</taxon>
        <taxon>Clostridia</taxon>
        <taxon>Lachnospirales</taxon>
        <taxon>Lachnospiraceae</taxon>
        <taxon>Zhenhengia</taxon>
    </lineage>
</organism>
<dbReference type="Proteomes" id="UP000655830">
    <property type="component" value="Unassembled WGS sequence"/>
</dbReference>
<dbReference type="PANTHER" id="PTHR36180">
    <property type="entry name" value="DNA-BINDING PROTEIN-RELATED-RELATED"/>
    <property type="match status" value="1"/>
</dbReference>
<dbReference type="PANTHER" id="PTHR36180:SF1">
    <property type="entry name" value="ANTA_ANTB ANTIREPRESSOR DOMAIN-CONTAINING PROTEIN"/>
    <property type="match status" value="1"/>
</dbReference>
<accession>A0A926EIC1</accession>
<comment type="caution">
    <text evidence="2">The sequence shown here is derived from an EMBL/GenBank/DDBJ whole genome shotgun (WGS) entry which is preliminary data.</text>
</comment>
<evidence type="ECO:0000313" key="3">
    <source>
        <dbReference type="Proteomes" id="UP000655830"/>
    </source>
</evidence>
<evidence type="ECO:0000313" key="2">
    <source>
        <dbReference type="EMBL" id="MBC8580171.1"/>
    </source>
</evidence>